<keyword evidence="2" id="KW-1185">Reference proteome</keyword>
<reference evidence="1 2" key="1">
    <citation type="journal article" date="2018" name="Biotechnol. Adv.">
        <title>Improved genomic resources and new bioinformatic workflow for the carcinogenic parasite Clonorchis sinensis: Biotechnological implications.</title>
        <authorList>
            <person name="Wang D."/>
            <person name="Korhonen P.K."/>
            <person name="Gasser R.B."/>
            <person name="Young N.D."/>
        </authorList>
    </citation>
    <scope>NUCLEOTIDE SEQUENCE [LARGE SCALE GENOMIC DNA]</scope>
    <source>
        <strain evidence="1">Cs-k2</strain>
    </source>
</reference>
<gene>
    <name evidence="1" type="ORF">CSKR_202258</name>
</gene>
<protein>
    <submittedName>
        <fullName evidence="1">Uncharacterized protein</fullName>
    </submittedName>
</protein>
<proteinExistence type="predicted"/>
<evidence type="ECO:0000313" key="1">
    <source>
        <dbReference type="EMBL" id="KAG5441620.1"/>
    </source>
</evidence>
<comment type="caution">
    <text evidence="1">The sequence shown here is derived from an EMBL/GenBank/DDBJ whole genome shotgun (WGS) entry which is preliminary data.</text>
</comment>
<sequence>MNTQLARVLFAEYRRRRQEKTGDQHLGLVTPFVLHRFCKEHPDFIRRQKLEAS</sequence>
<dbReference type="AlphaFoldDB" id="A0A8T1LXL4"/>
<reference evidence="1 2" key="2">
    <citation type="journal article" date="2021" name="Genomics">
        <title>High-quality reference genome for Clonorchis sinensis.</title>
        <authorList>
            <person name="Young N.D."/>
            <person name="Stroehlein A.J."/>
            <person name="Kinkar L."/>
            <person name="Wang T."/>
            <person name="Sohn W.M."/>
            <person name="Chang B.C.H."/>
            <person name="Kaur P."/>
            <person name="Weisz D."/>
            <person name="Dudchenko O."/>
            <person name="Aiden E.L."/>
            <person name="Korhonen P.K."/>
            <person name="Gasser R.B."/>
        </authorList>
    </citation>
    <scope>NUCLEOTIDE SEQUENCE [LARGE SCALE GENOMIC DNA]</scope>
    <source>
        <strain evidence="1">Cs-k2</strain>
    </source>
</reference>
<dbReference type="Proteomes" id="UP000286415">
    <property type="component" value="Unassembled WGS sequence"/>
</dbReference>
<dbReference type="EMBL" id="NIRI02000077">
    <property type="protein sequence ID" value="KAG5441620.1"/>
    <property type="molecule type" value="Genomic_DNA"/>
</dbReference>
<organism evidence="1 2">
    <name type="scientific">Clonorchis sinensis</name>
    <name type="common">Chinese liver fluke</name>
    <dbReference type="NCBI Taxonomy" id="79923"/>
    <lineage>
        <taxon>Eukaryota</taxon>
        <taxon>Metazoa</taxon>
        <taxon>Spiralia</taxon>
        <taxon>Lophotrochozoa</taxon>
        <taxon>Platyhelminthes</taxon>
        <taxon>Trematoda</taxon>
        <taxon>Digenea</taxon>
        <taxon>Opisthorchiida</taxon>
        <taxon>Opisthorchiata</taxon>
        <taxon>Opisthorchiidae</taxon>
        <taxon>Clonorchis</taxon>
    </lineage>
</organism>
<evidence type="ECO:0000313" key="2">
    <source>
        <dbReference type="Proteomes" id="UP000286415"/>
    </source>
</evidence>
<accession>A0A8T1LXL4</accession>
<name>A0A8T1LXL4_CLOSI</name>